<dbReference type="HAMAP" id="MF_01084">
    <property type="entry name" value="Diphthine_synth"/>
    <property type="match status" value="1"/>
</dbReference>
<dbReference type="EC" id="2.1.1.98" evidence="6"/>
<dbReference type="PANTHER" id="PTHR10882:SF0">
    <property type="entry name" value="DIPHTHINE METHYL ESTER SYNTHASE"/>
    <property type="match status" value="1"/>
</dbReference>
<feature type="binding site" evidence="6 7">
    <location>
        <position position="208"/>
    </location>
    <ligand>
        <name>S-adenosyl-L-methionine</name>
        <dbReference type="ChEBI" id="CHEBI:59789"/>
    </ligand>
</feature>
<evidence type="ECO:0000313" key="10">
    <source>
        <dbReference type="Proteomes" id="UP000193404"/>
    </source>
</evidence>
<comment type="subunit">
    <text evidence="6">Homodimer.</text>
</comment>
<feature type="binding site" evidence="6 7">
    <location>
        <position position="90"/>
    </location>
    <ligand>
        <name>S-adenosyl-L-methionine</name>
        <dbReference type="ChEBI" id="CHEBI:59789"/>
    </ligand>
</feature>
<feature type="binding site" evidence="6 7">
    <location>
        <position position="167"/>
    </location>
    <ligand>
        <name>S-adenosyl-L-methionine</name>
        <dbReference type="ChEBI" id="CHEBI:59789"/>
    </ligand>
</feature>
<evidence type="ECO:0000256" key="3">
    <source>
        <dbReference type="ARBA" id="ARBA00022603"/>
    </source>
</evidence>
<dbReference type="NCBIfam" id="TIGR00522">
    <property type="entry name" value="dph5"/>
    <property type="match status" value="1"/>
</dbReference>
<feature type="binding site" evidence="6 7">
    <location>
        <begin position="115"/>
        <end position="116"/>
    </location>
    <ligand>
        <name>S-adenosyl-L-methionine</name>
        <dbReference type="ChEBI" id="CHEBI:59789"/>
    </ligand>
</feature>
<dbReference type="GO" id="GO:0017183">
    <property type="term" value="P:protein histidyl modification to diphthamide"/>
    <property type="evidence" value="ECO:0007669"/>
    <property type="project" value="UniProtKB-UniRule"/>
</dbReference>
<dbReference type="InterPro" id="IPR014777">
    <property type="entry name" value="4pyrrole_Mease_sub1"/>
</dbReference>
<evidence type="ECO:0000256" key="4">
    <source>
        <dbReference type="ARBA" id="ARBA00022679"/>
    </source>
</evidence>
<dbReference type="RefSeq" id="WP_148692365.1">
    <property type="nucleotide sequence ID" value="NZ_CP020477.1"/>
</dbReference>
<dbReference type="Proteomes" id="UP000193404">
    <property type="component" value="Chromosome"/>
</dbReference>
<keyword evidence="4 6" id="KW-0808">Transferase</keyword>
<dbReference type="InterPro" id="IPR004551">
    <property type="entry name" value="Dphthn_synthase"/>
</dbReference>
<dbReference type="Gene3D" id="3.40.1010.10">
    <property type="entry name" value="Cobalt-precorrin-4 Transmethylase, Domain 1"/>
    <property type="match status" value="1"/>
</dbReference>
<dbReference type="InterPro" id="IPR035996">
    <property type="entry name" value="4pyrrol_Methylase_sf"/>
</dbReference>
<dbReference type="PIRSF" id="PIRSF036432">
    <property type="entry name" value="Diphthine_synth"/>
    <property type="match status" value="1"/>
</dbReference>
<keyword evidence="5 6" id="KW-0949">S-adenosyl-L-methionine</keyword>
<keyword evidence="10" id="KW-1185">Reference proteome</keyword>
<dbReference type="InterPro" id="IPR000878">
    <property type="entry name" value="4pyrrol_Mease"/>
</dbReference>
<dbReference type="UniPathway" id="UPA00559"/>
<dbReference type="SUPFAM" id="SSF53790">
    <property type="entry name" value="Tetrapyrrole methylase"/>
    <property type="match status" value="1"/>
</dbReference>
<comment type="catalytic activity">
    <reaction evidence="6">
        <text>2-[(3S)-amino-3-carboxypropyl]-L-histidyl-[translation elongation factor 2] + 3 S-adenosyl-L-methionine = diphthine-[translation elongation factor 2] + 3 S-adenosyl-L-homocysteine + 3 H(+)</text>
        <dbReference type="Rhea" id="RHEA:36415"/>
        <dbReference type="Rhea" id="RHEA-COMP:9749"/>
        <dbReference type="Rhea" id="RHEA-COMP:10172"/>
        <dbReference type="ChEBI" id="CHEBI:15378"/>
        <dbReference type="ChEBI" id="CHEBI:57856"/>
        <dbReference type="ChEBI" id="CHEBI:59789"/>
        <dbReference type="ChEBI" id="CHEBI:73995"/>
        <dbReference type="ChEBI" id="CHEBI:82696"/>
        <dbReference type="EC" id="2.1.1.98"/>
    </reaction>
</comment>
<evidence type="ECO:0000256" key="5">
    <source>
        <dbReference type="ARBA" id="ARBA00022691"/>
    </source>
</evidence>
<organism evidence="9 10">
    <name type="scientific">Acidianus manzaensis</name>
    <dbReference type="NCBI Taxonomy" id="282676"/>
    <lineage>
        <taxon>Archaea</taxon>
        <taxon>Thermoproteota</taxon>
        <taxon>Thermoprotei</taxon>
        <taxon>Sulfolobales</taxon>
        <taxon>Sulfolobaceae</taxon>
        <taxon>Acidianus</taxon>
    </lineage>
</organism>
<gene>
    <name evidence="6" type="primary">dphB</name>
    <name evidence="9" type="ORF">B6F84_11460</name>
</gene>
<feature type="domain" description="Tetrapyrrole methylase" evidence="8">
    <location>
        <begin position="4"/>
        <end position="223"/>
    </location>
</feature>
<sequence length="254" mass="28493">MSVLYFIGLGLSKKFLTQASVDSIKRADVVYFDSYTSISCDITIDYLKEISGKDIILANRSTLENNSTRILQILDQGKSVAILSIGDSMIATTHVSLAVEAKNRGHEIVVIPGISVQCYIISKSMLSSYKFGRAVTLVYPYEGKLDTTTYDVILNNSRSNLHTILFLDIKDGKPMSAKEAIKYLIQMEEEKQGNIITDNSWLIVGQRLGCDDEEVKSMTVKEALEYNFRDPPHIIIIPSKNLHYMEVEAIKCLH</sequence>
<dbReference type="EMBL" id="CP020477">
    <property type="protein sequence ID" value="ARM76574.1"/>
    <property type="molecule type" value="Genomic_DNA"/>
</dbReference>
<dbReference type="AlphaFoldDB" id="A0A1W6K2A8"/>
<evidence type="ECO:0000256" key="7">
    <source>
        <dbReference type="PIRSR" id="PIRSR036432-1"/>
    </source>
</evidence>
<comment type="pathway">
    <text evidence="1 6">Protein modification; peptidyl-diphthamide biosynthesis.</text>
</comment>
<comment type="function">
    <text evidence="6">S-adenosyl-L-methionine-dependent methyltransferase that catalyzes the trimethylation of the amino group of the modified target histidine residue in translation elongation factor 2 (EF-2), to form an intermediate called diphthine. The three successive methylation reactions represent the second step of diphthamide biosynthesis.</text>
</comment>
<evidence type="ECO:0000256" key="2">
    <source>
        <dbReference type="ARBA" id="ARBA00006729"/>
    </source>
</evidence>
<evidence type="ECO:0000313" key="9">
    <source>
        <dbReference type="EMBL" id="ARM76574.1"/>
    </source>
</evidence>
<keyword evidence="3 6" id="KW-0489">Methyltransferase</keyword>
<comment type="similarity">
    <text evidence="2 6">Belongs to the diphthine synthase family.</text>
</comment>
<dbReference type="STRING" id="282676.B6F84_11460"/>
<reference evidence="9 10" key="1">
    <citation type="submission" date="2017-03" db="EMBL/GenBank/DDBJ databases">
        <title>Sulfur activation and transportation mechanism of thermophilic Archaea Acidianus manzaensis YN-25.</title>
        <authorList>
            <person name="Ma Y."/>
            <person name="Yang Y."/>
            <person name="Xia J."/>
        </authorList>
    </citation>
    <scope>NUCLEOTIDE SEQUENCE [LARGE SCALE GENOMIC DNA]</scope>
    <source>
        <strain evidence="9 10">YN-25</strain>
    </source>
</reference>
<dbReference type="PANTHER" id="PTHR10882">
    <property type="entry name" value="DIPHTHINE SYNTHASE"/>
    <property type="match status" value="1"/>
</dbReference>
<dbReference type="OrthoDB" id="39139at2157"/>
<dbReference type="GeneID" id="41591551"/>
<dbReference type="KEGG" id="aman:B6F84_11460"/>
<name>A0A1W6K2A8_9CREN</name>
<feature type="binding site" evidence="6 7">
    <location>
        <position position="11"/>
    </location>
    <ligand>
        <name>S-adenosyl-L-methionine</name>
        <dbReference type="ChEBI" id="CHEBI:59789"/>
    </ligand>
</feature>
<feature type="binding site" evidence="6 7">
    <location>
        <position position="87"/>
    </location>
    <ligand>
        <name>S-adenosyl-L-methionine</name>
        <dbReference type="ChEBI" id="CHEBI:59789"/>
    </ligand>
</feature>
<dbReference type="Gene3D" id="3.30.950.10">
    <property type="entry name" value="Methyltransferase, Cobalt-precorrin-4 Transmethylase, Domain 2"/>
    <property type="match status" value="1"/>
</dbReference>
<dbReference type="GO" id="GO:0004164">
    <property type="term" value="F:diphthine synthase activity"/>
    <property type="evidence" value="ECO:0007669"/>
    <property type="project" value="UniProtKB-UniRule"/>
</dbReference>
<accession>A0A1W6K2A8</accession>
<dbReference type="InterPro" id="IPR014776">
    <property type="entry name" value="4pyrrole_Mease_sub2"/>
</dbReference>
<dbReference type="GO" id="GO:0032259">
    <property type="term" value="P:methylation"/>
    <property type="evidence" value="ECO:0007669"/>
    <property type="project" value="UniProtKB-KW"/>
</dbReference>
<dbReference type="Pfam" id="PF00590">
    <property type="entry name" value="TP_methylase"/>
    <property type="match status" value="1"/>
</dbReference>
<evidence type="ECO:0000256" key="1">
    <source>
        <dbReference type="ARBA" id="ARBA00005156"/>
    </source>
</evidence>
<proteinExistence type="inferred from homology"/>
<dbReference type="CDD" id="cd11647">
    <property type="entry name" value="DHP5_DphB"/>
    <property type="match status" value="1"/>
</dbReference>
<protein>
    <recommendedName>
        <fullName evidence="6">Diphthine synthase</fullName>
        <ecNumber evidence="6">2.1.1.98</ecNumber>
    </recommendedName>
    <alternativeName>
        <fullName evidence="6">Diphthamide biosynthesis methyltransferase</fullName>
    </alternativeName>
</protein>
<feature type="binding site" evidence="6 7">
    <location>
        <position position="233"/>
    </location>
    <ligand>
        <name>S-adenosyl-L-methionine</name>
        <dbReference type="ChEBI" id="CHEBI:59789"/>
    </ligand>
</feature>
<evidence type="ECO:0000259" key="8">
    <source>
        <dbReference type="Pfam" id="PF00590"/>
    </source>
</evidence>
<evidence type="ECO:0000256" key="6">
    <source>
        <dbReference type="HAMAP-Rule" id="MF_01084"/>
    </source>
</evidence>